<comment type="caution">
    <text evidence="1">The sequence shown here is derived from an EMBL/GenBank/DDBJ whole genome shotgun (WGS) entry which is preliminary data.</text>
</comment>
<organism evidence="1 2">
    <name type="scientific">Flavobacterium jumunjinense</name>
    <dbReference type="NCBI Taxonomy" id="998845"/>
    <lineage>
        <taxon>Bacteria</taxon>
        <taxon>Pseudomonadati</taxon>
        <taxon>Bacteroidota</taxon>
        <taxon>Flavobacteriia</taxon>
        <taxon>Flavobacteriales</taxon>
        <taxon>Flavobacteriaceae</taxon>
        <taxon>Flavobacterium</taxon>
    </lineage>
</organism>
<protein>
    <submittedName>
        <fullName evidence="1">Uncharacterized protein</fullName>
    </submittedName>
</protein>
<accession>A0ABV5GNX0</accession>
<evidence type="ECO:0000313" key="2">
    <source>
        <dbReference type="Proteomes" id="UP001589607"/>
    </source>
</evidence>
<dbReference type="RefSeq" id="WP_236457114.1">
    <property type="nucleotide sequence ID" value="NZ_CBCSGE010000017.1"/>
</dbReference>
<gene>
    <name evidence="1" type="ORF">ACFFVF_10825</name>
</gene>
<reference evidence="1 2" key="1">
    <citation type="submission" date="2024-09" db="EMBL/GenBank/DDBJ databases">
        <authorList>
            <person name="Sun Q."/>
            <person name="Mori K."/>
        </authorList>
    </citation>
    <scope>NUCLEOTIDE SEQUENCE [LARGE SCALE GENOMIC DNA]</scope>
    <source>
        <strain evidence="1 2">CECT 7955</strain>
    </source>
</reference>
<dbReference type="EMBL" id="JBHMEY010000031">
    <property type="protein sequence ID" value="MFB9097011.1"/>
    <property type="molecule type" value="Genomic_DNA"/>
</dbReference>
<proteinExistence type="predicted"/>
<keyword evidence="2" id="KW-1185">Reference proteome</keyword>
<name>A0ABV5GNX0_9FLAO</name>
<evidence type="ECO:0000313" key="1">
    <source>
        <dbReference type="EMBL" id="MFB9097011.1"/>
    </source>
</evidence>
<sequence>MLSHCVSPIAVDLGTETLKIPFAMRILGRMKKNKWLNTPEFKKNSPTAKEFIRTEHYEFETIKNELTQKVQKLGKGFQVIQIKTHPFWEKLSESDWKNLQSKHLDHHL</sequence>
<dbReference type="Proteomes" id="UP001589607">
    <property type="component" value="Unassembled WGS sequence"/>
</dbReference>